<accession>A0AAU9KE77</accession>
<feature type="repeat" description="HEAT" evidence="1">
    <location>
        <begin position="38"/>
        <end position="75"/>
    </location>
</feature>
<dbReference type="Gene3D" id="1.25.10.10">
    <property type="entry name" value="Leucine-rich Repeat Variant"/>
    <property type="match status" value="1"/>
</dbReference>
<dbReference type="InterPro" id="IPR016024">
    <property type="entry name" value="ARM-type_fold"/>
</dbReference>
<sequence length="97" mass="11253">MAELLPRLQEFYHQDLGYISRRTVLYILGHLPLDPDQLIPIFTEASQDRVPNIRLILCKSLNRLRSKMDISPFTPILQVLSDDPDNDVKYFALQALD</sequence>
<organism evidence="2 3">
    <name type="scientific">Blepharisma stoltei</name>
    <dbReference type="NCBI Taxonomy" id="1481888"/>
    <lineage>
        <taxon>Eukaryota</taxon>
        <taxon>Sar</taxon>
        <taxon>Alveolata</taxon>
        <taxon>Ciliophora</taxon>
        <taxon>Postciliodesmatophora</taxon>
        <taxon>Heterotrichea</taxon>
        <taxon>Heterotrichida</taxon>
        <taxon>Blepharismidae</taxon>
        <taxon>Blepharisma</taxon>
    </lineage>
</organism>
<gene>
    <name evidence="2" type="ORF">BSTOLATCC_MIC55696</name>
</gene>
<protein>
    <recommendedName>
        <fullName evidence="4">HEAT repeat domain-containing protein</fullName>
    </recommendedName>
</protein>
<dbReference type="PROSITE" id="PS50077">
    <property type="entry name" value="HEAT_REPEAT"/>
    <property type="match status" value="2"/>
</dbReference>
<evidence type="ECO:0000313" key="3">
    <source>
        <dbReference type="Proteomes" id="UP001162131"/>
    </source>
</evidence>
<feature type="repeat" description="HEAT" evidence="1">
    <location>
        <begin position="73"/>
        <end position="97"/>
    </location>
</feature>
<evidence type="ECO:0008006" key="4">
    <source>
        <dbReference type="Google" id="ProtNLM"/>
    </source>
</evidence>
<dbReference type="InterPro" id="IPR021133">
    <property type="entry name" value="HEAT_type_2"/>
</dbReference>
<evidence type="ECO:0000313" key="2">
    <source>
        <dbReference type="EMBL" id="CAG9332245.1"/>
    </source>
</evidence>
<dbReference type="EMBL" id="CAJZBQ010000054">
    <property type="protein sequence ID" value="CAG9332245.1"/>
    <property type="molecule type" value="Genomic_DNA"/>
</dbReference>
<reference evidence="2" key="1">
    <citation type="submission" date="2021-09" db="EMBL/GenBank/DDBJ databases">
        <authorList>
            <consortium name="AG Swart"/>
            <person name="Singh M."/>
            <person name="Singh A."/>
            <person name="Seah K."/>
            <person name="Emmerich C."/>
        </authorList>
    </citation>
    <scope>NUCLEOTIDE SEQUENCE</scope>
    <source>
        <strain evidence="2">ATCC30299</strain>
    </source>
</reference>
<dbReference type="AlphaFoldDB" id="A0AAU9KE77"/>
<dbReference type="Proteomes" id="UP001162131">
    <property type="component" value="Unassembled WGS sequence"/>
</dbReference>
<dbReference type="SUPFAM" id="SSF48371">
    <property type="entry name" value="ARM repeat"/>
    <property type="match status" value="1"/>
</dbReference>
<comment type="caution">
    <text evidence="2">The sequence shown here is derived from an EMBL/GenBank/DDBJ whole genome shotgun (WGS) entry which is preliminary data.</text>
</comment>
<evidence type="ECO:0000256" key="1">
    <source>
        <dbReference type="PROSITE-ProRule" id="PRU00103"/>
    </source>
</evidence>
<name>A0AAU9KE77_9CILI</name>
<dbReference type="InterPro" id="IPR011989">
    <property type="entry name" value="ARM-like"/>
</dbReference>
<keyword evidence="3" id="KW-1185">Reference proteome</keyword>
<proteinExistence type="predicted"/>